<proteinExistence type="predicted"/>
<protein>
    <submittedName>
        <fullName evidence="4">Efflux RND transporter periplasmic adaptor subunit</fullName>
    </submittedName>
</protein>
<organism evidence="4 5">
    <name type="scientific">Neptunicella marina</name>
    <dbReference type="NCBI Taxonomy" id="2125989"/>
    <lineage>
        <taxon>Bacteria</taxon>
        <taxon>Pseudomonadati</taxon>
        <taxon>Pseudomonadota</taxon>
        <taxon>Gammaproteobacteria</taxon>
        <taxon>Alteromonadales</taxon>
        <taxon>Alteromonadaceae</taxon>
        <taxon>Neptunicella</taxon>
    </lineage>
</organism>
<gene>
    <name evidence="4" type="ORF">H8B19_15970</name>
</gene>
<dbReference type="PROSITE" id="PS51257">
    <property type="entry name" value="PROKAR_LIPOPROTEIN"/>
    <property type="match status" value="1"/>
</dbReference>
<dbReference type="AlphaFoldDB" id="A0A8J6M0I3"/>
<feature type="chain" id="PRO_5035313876" evidence="3">
    <location>
        <begin position="20"/>
        <end position="324"/>
    </location>
</feature>
<dbReference type="Gene3D" id="2.40.30.170">
    <property type="match status" value="1"/>
</dbReference>
<keyword evidence="3" id="KW-0732">Signal</keyword>
<comment type="subcellular location">
    <subcellularLocation>
        <location evidence="1">Cell envelope</location>
    </subcellularLocation>
</comment>
<comment type="caution">
    <text evidence="4">The sequence shown here is derived from an EMBL/GenBank/DDBJ whole genome shotgun (WGS) entry which is preliminary data.</text>
</comment>
<evidence type="ECO:0000256" key="1">
    <source>
        <dbReference type="ARBA" id="ARBA00004196"/>
    </source>
</evidence>
<feature type="signal peptide" evidence="3">
    <location>
        <begin position="1"/>
        <end position="19"/>
    </location>
</feature>
<dbReference type="PANTHER" id="PTHR32347">
    <property type="entry name" value="EFFLUX SYSTEM COMPONENT YKNX-RELATED"/>
    <property type="match status" value="1"/>
</dbReference>
<evidence type="ECO:0000256" key="3">
    <source>
        <dbReference type="SAM" id="SignalP"/>
    </source>
</evidence>
<sequence>MRSRIFIICFVLALLSACDDTTTTNTSQDTPLITASAEVVSMQTATIGPPNVRRMWQYKIEKMVPENTRVKEGDMLLVFDAQRLKTDLIGRKSSLQAEIKKAQSQKLDDEATEHDLVLAQAEAQMNYDIARRKAEITDESRSQIERDKQQADFEYQSEKLAQAKQKLAHHKKAREINQKVSQGRINMYRSRVNSIESDIEKLTVKAPKDGLVMYVNWNNEKPAVGETVYMGRSLLTLPSLDHIAIKVEFDEPDTDKLHVGQLVKVVFEAYPETAYMGKISELAEAYHPKSANNPKVVFDALVELDNDGPKEMRPGMKAKVEVMP</sequence>
<dbReference type="InterPro" id="IPR050465">
    <property type="entry name" value="UPF0194_transport"/>
</dbReference>
<dbReference type="EMBL" id="JACNEP010000017">
    <property type="protein sequence ID" value="MBC3767375.1"/>
    <property type="molecule type" value="Genomic_DNA"/>
</dbReference>
<keyword evidence="5" id="KW-1185">Reference proteome</keyword>
<accession>A0A8J6M0I3</accession>
<dbReference type="Proteomes" id="UP000601768">
    <property type="component" value="Unassembled WGS sequence"/>
</dbReference>
<reference evidence="4" key="1">
    <citation type="journal article" date="2018" name="Int. J. Syst. Evol. Microbiol.">
        <title>Neptunicella marina gen. nov., sp. nov., isolated from surface seawater.</title>
        <authorList>
            <person name="Liu X."/>
            <person name="Lai Q."/>
            <person name="Du Y."/>
            <person name="Zhang X."/>
            <person name="Liu Z."/>
            <person name="Sun F."/>
            <person name="Shao Z."/>
        </authorList>
    </citation>
    <scope>NUCLEOTIDE SEQUENCE</scope>
    <source>
        <strain evidence="4">S27-2</strain>
    </source>
</reference>
<dbReference type="PANTHER" id="PTHR32347:SF23">
    <property type="entry name" value="BLL5650 PROTEIN"/>
    <property type="match status" value="1"/>
</dbReference>
<evidence type="ECO:0000313" key="5">
    <source>
        <dbReference type="Proteomes" id="UP000601768"/>
    </source>
</evidence>
<keyword evidence="2" id="KW-0175">Coiled coil</keyword>
<reference evidence="4" key="2">
    <citation type="submission" date="2020-08" db="EMBL/GenBank/DDBJ databases">
        <authorList>
            <person name="Lai Q."/>
        </authorList>
    </citation>
    <scope>NUCLEOTIDE SEQUENCE</scope>
    <source>
        <strain evidence="4">S27-2</strain>
    </source>
</reference>
<evidence type="ECO:0000313" key="4">
    <source>
        <dbReference type="EMBL" id="MBC3767375.1"/>
    </source>
</evidence>
<dbReference type="GO" id="GO:0030313">
    <property type="term" value="C:cell envelope"/>
    <property type="evidence" value="ECO:0007669"/>
    <property type="project" value="UniProtKB-SubCell"/>
</dbReference>
<name>A0A8J6M0I3_9ALTE</name>
<evidence type="ECO:0000256" key="2">
    <source>
        <dbReference type="ARBA" id="ARBA00023054"/>
    </source>
</evidence>